<gene>
    <name evidence="1" type="ORF">C7960_2157</name>
</gene>
<dbReference type="RefSeq" id="WP_207891993.1">
    <property type="nucleotide sequence ID" value="NZ_SMMS01000001.1"/>
</dbReference>
<evidence type="ECO:0000313" key="1">
    <source>
        <dbReference type="EMBL" id="TCL12872.1"/>
    </source>
</evidence>
<dbReference type="Gene3D" id="3.40.50.300">
    <property type="entry name" value="P-loop containing nucleotide triphosphate hydrolases"/>
    <property type="match status" value="1"/>
</dbReference>
<evidence type="ECO:0000313" key="2">
    <source>
        <dbReference type="Proteomes" id="UP000295404"/>
    </source>
</evidence>
<sequence>MQEFQQKSATNEDEIDNVLARPVLMLNPWEHQKEGLNSWLSNKGFGILEMATATGKTVVGLMRSKNYWKNMEGYMLGYLLIA</sequence>
<reference evidence="1 2" key="1">
    <citation type="submission" date="2019-03" db="EMBL/GenBank/DDBJ databases">
        <title>Subsurface microbial communities from deep shales in Ohio and West Virginia, USA.</title>
        <authorList>
            <person name="Wrighton K."/>
        </authorList>
    </citation>
    <scope>NUCLEOTIDE SEQUENCE [LARGE SCALE GENOMIC DNA]</scope>
    <source>
        <strain evidence="1 2">WG1_MB</strain>
    </source>
</reference>
<comment type="caution">
    <text evidence="1">The sequence shown here is derived from an EMBL/GenBank/DDBJ whole genome shotgun (WGS) entry which is preliminary data.</text>
</comment>
<dbReference type="Proteomes" id="UP000295404">
    <property type="component" value="Unassembled WGS sequence"/>
</dbReference>
<protein>
    <submittedName>
        <fullName evidence="1">Uncharacterized protein</fullName>
    </submittedName>
</protein>
<organism evidence="1 2">
    <name type="scientific">Methanohalophilus euhalobius</name>
    <dbReference type="NCBI Taxonomy" id="51203"/>
    <lineage>
        <taxon>Archaea</taxon>
        <taxon>Methanobacteriati</taxon>
        <taxon>Methanobacteriota</taxon>
        <taxon>Stenosarchaea group</taxon>
        <taxon>Methanomicrobia</taxon>
        <taxon>Methanosarcinales</taxon>
        <taxon>Methanosarcinaceae</taxon>
        <taxon>Methanohalophilus</taxon>
    </lineage>
</organism>
<dbReference type="SUPFAM" id="SSF52540">
    <property type="entry name" value="P-loop containing nucleoside triphosphate hydrolases"/>
    <property type="match status" value="1"/>
</dbReference>
<dbReference type="AlphaFoldDB" id="A0A483E0E8"/>
<feature type="non-terminal residue" evidence="1">
    <location>
        <position position="82"/>
    </location>
</feature>
<dbReference type="InterPro" id="IPR027417">
    <property type="entry name" value="P-loop_NTPase"/>
</dbReference>
<accession>A0A483E0E8</accession>
<name>A0A483E0E8_9EURY</name>
<proteinExistence type="predicted"/>
<dbReference type="EMBL" id="SMMS01000001">
    <property type="protein sequence ID" value="TCL12872.1"/>
    <property type="molecule type" value="Genomic_DNA"/>
</dbReference>